<evidence type="ECO:0008006" key="3">
    <source>
        <dbReference type="Google" id="ProtNLM"/>
    </source>
</evidence>
<comment type="caution">
    <text evidence="1">The sequence shown here is derived from an EMBL/GenBank/DDBJ whole genome shotgun (WGS) entry which is preliminary data.</text>
</comment>
<reference evidence="1 2" key="1">
    <citation type="submission" date="2024-07" db="EMBL/GenBank/DDBJ databases">
        <title>Section-level genome sequencing and comparative genomics of Aspergillus sections Usti and Cavernicolus.</title>
        <authorList>
            <consortium name="Lawrence Berkeley National Laboratory"/>
            <person name="Nybo J.L."/>
            <person name="Vesth T.C."/>
            <person name="Theobald S."/>
            <person name="Frisvad J.C."/>
            <person name="Larsen T.O."/>
            <person name="Kjaerboelling I."/>
            <person name="Rothschild-Mancinelli K."/>
            <person name="Lyhne E.K."/>
            <person name="Kogle M.E."/>
            <person name="Barry K."/>
            <person name="Clum A."/>
            <person name="Na H."/>
            <person name="Ledsgaard L."/>
            <person name="Lin J."/>
            <person name="Lipzen A."/>
            <person name="Kuo A."/>
            <person name="Riley R."/>
            <person name="Mondo S."/>
            <person name="Labutti K."/>
            <person name="Haridas S."/>
            <person name="Pangalinan J."/>
            <person name="Salamov A.A."/>
            <person name="Simmons B.A."/>
            <person name="Magnuson J.K."/>
            <person name="Chen J."/>
            <person name="Drula E."/>
            <person name="Henrissat B."/>
            <person name="Wiebenga A."/>
            <person name="Lubbers R.J."/>
            <person name="Gomes A.C."/>
            <person name="Makela M.R."/>
            <person name="Stajich J."/>
            <person name="Grigoriev I.V."/>
            <person name="Mortensen U.H."/>
            <person name="De Vries R.P."/>
            <person name="Baker S.E."/>
            <person name="Andersen M.R."/>
        </authorList>
    </citation>
    <scope>NUCLEOTIDE SEQUENCE [LARGE SCALE GENOMIC DNA]</scope>
    <source>
        <strain evidence="1 2">CBS 209.92</strain>
    </source>
</reference>
<keyword evidence="2" id="KW-1185">Reference proteome</keyword>
<accession>A0ABR4FGU4</accession>
<evidence type="ECO:0000313" key="1">
    <source>
        <dbReference type="EMBL" id="KAL2782445.1"/>
    </source>
</evidence>
<dbReference type="EMBL" id="JBFTWV010000432">
    <property type="protein sequence ID" value="KAL2782445.1"/>
    <property type="molecule type" value="Genomic_DNA"/>
</dbReference>
<dbReference type="SUPFAM" id="SSF54695">
    <property type="entry name" value="POZ domain"/>
    <property type="match status" value="1"/>
</dbReference>
<dbReference type="InterPro" id="IPR011333">
    <property type="entry name" value="SKP1/BTB/POZ_sf"/>
</dbReference>
<dbReference type="Gene3D" id="3.30.710.10">
    <property type="entry name" value="Potassium Channel Kv1.1, Chain A"/>
    <property type="match status" value="1"/>
</dbReference>
<proteinExistence type="predicted"/>
<dbReference type="Proteomes" id="UP001610563">
    <property type="component" value="Unassembled WGS sequence"/>
</dbReference>
<gene>
    <name evidence="1" type="ORF">BJX66DRAFT_345827</name>
</gene>
<name>A0ABR4FGU4_9EURO</name>
<sequence length="262" mass="29006">MAEVGEHMPNTVVDIAADGDVILVVGPERLKLRVHSLNLKATSRPFSAMLGPIWKEGRDLLQDESVEILLPEDNAKAMEYICAVTHQNKMMSHTMTPLDVLEVAVVADKYDLVDALRFASESWLHARNARANELKALTGLKIEPLCPAGNVTVVCKNGPPDTGRAWLIYGSSDHQELISPWFCLALNDEEPALLGLLFEVLHFRPPQKDVQMGLKNIAQLAILCEKYSCCNALRPWSSRWLSHAPVPATPEESGYALASRLY</sequence>
<evidence type="ECO:0000313" key="2">
    <source>
        <dbReference type="Proteomes" id="UP001610563"/>
    </source>
</evidence>
<organism evidence="1 2">
    <name type="scientific">Aspergillus keveii</name>
    <dbReference type="NCBI Taxonomy" id="714993"/>
    <lineage>
        <taxon>Eukaryota</taxon>
        <taxon>Fungi</taxon>
        <taxon>Dikarya</taxon>
        <taxon>Ascomycota</taxon>
        <taxon>Pezizomycotina</taxon>
        <taxon>Eurotiomycetes</taxon>
        <taxon>Eurotiomycetidae</taxon>
        <taxon>Eurotiales</taxon>
        <taxon>Aspergillaceae</taxon>
        <taxon>Aspergillus</taxon>
        <taxon>Aspergillus subgen. Nidulantes</taxon>
    </lineage>
</organism>
<protein>
    <recommendedName>
        <fullName evidence="3">BTB domain-containing protein</fullName>
    </recommendedName>
</protein>